<feature type="compositionally biased region" description="Low complexity" evidence="1">
    <location>
        <begin position="660"/>
        <end position="669"/>
    </location>
</feature>
<feature type="region of interest" description="Disordered" evidence="1">
    <location>
        <begin position="864"/>
        <end position="885"/>
    </location>
</feature>
<feature type="compositionally biased region" description="Basic residues" evidence="1">
    <location>
        <begin position="561"/>
        <end position="574"/>
    </location>
</feature>
<proteinExistence type="predicted"/>
<dbReference type="InterPro" id="IPR051425">
    <property type="entry name" value="Formin_Homology"/>
</dbReference>
<feature type="domain" description="eCIS core" evidence="2">
    <location>
        <begin position="26"/>
        <end position="100"/>
    </location>
</feature>
<dbReference type="PRINTS" id="PR01217">
    <property type="entry name" value="PRICHEXTENSN"/>
</dbReference>
<organism evidence="3 4">
    <name type="scientific">Streptomyces roseolus</name>
    <dbReference type="NCBI Taxonomy" id="67358"/>
    <lineage>
        <taxon>Bacteria</taxon>
        <taxon>Bacillati</taxon>
        <taxon>Actinomycetota</taxon>
        <taxon>Actinomycetes</taxon>
        <taxon>Kitasatosporales</taxon>
        <taxon>Streptomycetaceae</taxon>
        <taxon>Streptomyces</taxon>
    </lineage>
</organism>
<sequence length="957" mass="102262">MADAARHSGALQALLDSLDHDDAGRLAPDVRAPMEASFGVSLGDVRVHSGPSSAASADRMGAEAYTVGRHVVFGSGRFDPYSTHGRAVLAHELAHVVQQSPSAGPGVAGTGGGEAEAAQAGALASAGLPALVAAHGPVAVSCFSLAGRTVDPNAVWDKVKEKTAEKVREVVTRAIGQQEGKALEVTSLVDVVVGLPYTATESADLLIDATVSDPETKKKIRQAVAKVDKGGKAMREAVKDLASKGPKEKDPNFPDKPAQSVFIDPVTGAPALSPAVGYLGRKAVEKLDKSVFRGVPEEKALLFTEQEIGQLESAGVIGLILSLTGAEELQMVLRIVGLLGSAKGILDIVNRDPQHFTSKPEFWGAIAMAVLSVLHLHSSSAGHRIVRVLLATGMLAAATMPIALRFQEHWLNEHGPDRDAILKEDLKELAKPALNTVRELIHGAILKQAAPPARAGDVTPAPAEGPPAPPPPPPPPPAPPPPPPPPPAPSPSGPARKATPLTPSKTAPHPPDHKGPPALPDRASDRPRAQRPTAPTPAPAPAPAPVPAHPQPAPAPSRPAKPVRSRTPRGRSRPGRAAGPRKTVLTSAARKAAVKKAATKQLSPQKTATKKLAPTKPTAKKPSTKKLAPRKPAVKRPPTRRPAPLTAAARKGAPGKTAPGRKGPLKTRPGGPGRRKGSPRKVGAPGRRRILEVDEAVAAVAAAKDRLPAAEAAEALARKVWQDAPAGQRQGPYRAWLATKKALTEARRELDRAQRTEVRSRAAALRRSTKRAGERARELWERTMRKGQAIRFKIRKGEELHHAIELQVLDRFPGAFTVEELIADSNMRPIPAEVTPKEARMLDRARRKPPEEWSAEMRKKIEMRQPPDASEPMPFLKERPPKGRPSDLHRVAIRREWDAEYAALTADIEAAQKNGKLLEGSREWRTFVRSRIRARRRNIDYLYGQLFADAKAEEALR</sequence>
<dbReference type="PANTHER" id="PTHR45725">
    <property type="entry name" value="FORMIN HOMOLOGY 2 FAMILY MEMBER"/>
    <property type="match status" value="1"/>
</dbReference>
<dbReference type="PANTHER" id="PTHR45725:SF1">
    <property type="entry name" value="DISHEVELLED ASSOCIATED ACTIVATOR OF MORPHOGENESIS, ISOFORM D"/>
    <property type="match status" value="1"/>
</dbReference>
<evidence type="ECO:0000259" key="2">
    <source>
        <dbReference type="Pfam" id="PF13699"/>
    </source>
</evidence>
<name>A0ABU4K288_9ACTN</name>
<evidence type="ECO:0000313" key="3">
    <source>
        <dbReference type="EMBL" id="MDX2291664.1"/>
    </source>
</evidence>
<keyword evidence="4" id="KW-1185">Reference proteome</keyword>
<feature type="compositionally biased region" description="Pro residues" evidence="1">
    <location>
        <begin position="534"/>
        <end position="559"/>
    </location>
</feature>
<protein>
    <submittedName>
        <fullName evidence="3">DUF4157 domain-containing protein</fullName>
    </submittedName>
</protein>
<accession>A0ABU4K288</accession>
<dbReference type="InterPro" id="IPR025295">
    <property type="entry name" value="eCIS_core_dom"/>
</dbReference>
<feature type="compositionally biased region" description="Pro residues" evidence="1">
    <location>
        <begin position="463"/>
        <end position="492"/>
    </location>
</feature>
<dbReference type="RefSeq" id="WP_319008207.1">
    <property type="nucleotide sequence ID" value="NZ_JAWJZF010000237.1"/>
</dbReference>
<dbReference type="EMBL" id="JAWJZF010000237">
    <property type="protein sequence ID" value="MDX2291664.1"/>
    <property type="molecule type" value="Genomic_DNA"/>
</dbReference>
<gene>
    <name evidence="3" type="ORF">R2363_05685</name>
</gene>
<feature type="compositionally biased region" description="Basic and acidic residues" evidence="1">
    <location>
        <begin position="876"/>
        <end position="885"/>
    </location>
</feature>
<feature type="compositionally biased region" description="Low complexity" evidence="1">
    <location>
        <begin position="599"/>
        <end position="617"/>
    </location>
</feature>
<evidence type="ECO:0000313" key="4">
    <source>
        <dbReference type="Proteomes" id="UP001278571"/>
    </source>
</evidence>
<feature type="compositionally biased region" description="Basic residues" evidence="1">
    <location>
        <begin position="618"/>
        <end position="639"/>
    </location>
</feature>
<evidence type="ECO:0000256" key="1">
    <source>
        <dbReference type="SAM" id="MobiDB-lite"/>
    </source>
</evidence>
<dbReference type="Pfam" id="PF13699">
    <property type="entry name" value="eCIS_core"/>
    <property type="match status" value="1"/>
</dbReference>
<feature type="region of interest" description="Disordered" evidence="1">
    <location>
        <begin position="448"/>
        <end position="689"/>
    </location>
</feature>
<comment type="caution">
    <text evidence="3">The sequence shown here is derived from an EMBL/GenBank/DDBJ whole genome shotgun (WGS) entry which is preliminary data.</text>
</comment>
<reference evidence="3 4" key="1">
    <citation type="submission" date="2023-10" db="EMBL/GenBank/DDBJ databases">
        <authorList>
            <person name="Wang X.X."/>
        </authorList>
    </citation>
    <scope>NUCLEOTIDE SEQUENCE [LARGE SCALE GENOMIC DNA]</scope>
    <source>
        <strain evidence="3 4">NBRC 12816</strain>
    </source>
</reference>
<dbReference type="Proteomes" id="UP001278571">
    <property type="component" value="Unassembled WGS sequence"/>
</dbReference>